<feature type="region of interest" description="Disordered" evidence="4">
    <location>
        <begin position="526"/>
        <end position="545"/>
    </location>
</feature>
<dbReference type="SMART" id="SM00454">
    <property type="entry name" value="SAM"/>
    <property type="match status" value="1"/>
</dbReference>
<evidence type="ECO:0000313" key="7">
    <source>
        <dbReference type="Ensembl" id="ENSSGRP00000040780.1"/>
    </source>
</evidence>
<dbReference type="Pfam" id="PF07653">
    <property type="entry name" value="SH3_2"/>
    <property type="match status" value="1"/>
</dbReference>
<dbReference type="PROSITE" id="PS50105">
    <property type="entry name" value="SAM_DOMAIN"/>
    <property type="match status" value="1"/>
</dbReference>
<keyword evidence="2" id="KW-0597">Phosphoprotein</keyword>
<dbReference type="CDD" id="cd11822">
    <property type="entry name" value="SH3_SASH_like"/>
    <property type="match status" value="1"/>
</dbReference>
<sequence>MNLFCFSLEGSMDSLYEAMQESCEAQVYTIPSRSCSPAVLSDDATKWRSAGRSISMEISQINSDNTRKKKQSAKMQEDLVLLRKNQNEGKIGLRICRLNQLRSRQNGMPETAVADVTQLRGTWMKKVERKSSKRGTSTQETTSHIKGVKGMMCDTAGGSKVTETAPARHRWSNPTETALNWVPPNNTCLPPCNEYRVHICDWTTSTTPSQEDKINIRNSKRDSFTKGVLRSSTSVDFCASNVSHFWDLNTFRTHCIYINGLSKHIVFACIKQAESESTAENCEKPGSLGKKMKAISMTMRKRMAKKHIKSYSDDMGDDTEGETENGSPAEKSSDQTSNSLESLYSGQSSSSGVASNSDISSNRHSRKLEEEVPYTGQFCGRAKVHTDFVPSPYDTDSLKLKVGDIISIISKPPMGIWTGMLNNKVGNFKFIYVDVLPEKEKEEEEAPKIRPVKVCKKPRPNTLLELLERLHLEEYESSLLLNGYQTVDDLKHLKERHLIELNVTDPEHRRRLLAASDCLYVPLKDEEGAMKGNEEEDEDNDCPRDSGCFIPAECPDS</sequence>
<feature type="domain" description="SH3" evidence="5">
    <location>
        <begin position="377"/>
        <end position="438"/>
    </location>
</feature>
<evidence type="ECO:0000256" key="1">
    <source>
        <dbReference type="ARBA" id="ARBA00022443"/>
    </source>
</evidence>
<dbReference type="InterPro" id="IPR021090">
    <property type="entry name" value="SPIDER"/>
</dbReference>
<reference evidence="7" key="2">
    <citation type="submission" date="2025-09" db="UniProtKB">
        <authorList>
            <consortium name="Ensembl"/>
        </authorList>
    </citation>
    <scope>IDENTIFICATION</scope>
</reference>
<dbReference type="Proteomes" id="UP000472262">
    <property type="component" value="Unassembled WGS sequence"/>
</dbReference>
<dbReference type="Gene3D" id="2.30.30.40">
    <property type="entry name" value="SH3 Domains"/>
    <property type="match status" value="1"/>
</dbReference>
<name>A0A672MS97_SINGR</name>
<keyword evidence="1 3" id="KW-0728">SH3 domain</keyword>
<proteinExistence type="predicted"/>
<keyword evidence="8" id="KW-1185">Reference proteome</keyword>
<dbReference type="InterPro" id="IPR001660">
    <property type="entry name" value="SAM"/>
</dbReference>
<dbReference type="PANTHER" id="PTHR12301">
    <property type="entry name" value="SAM-DOMAIN, SH3 AND NUCLEAR LOCALIZATION SIGNALS PROTEIN RELATED"/>
    <property type="match status" value="1"/>
</dbReference>
<dbReference type="OMA" id="HICDWTT"/>
<dbReference type="InterPro" id="IPR001452">
    <property type="entry name" value="SH3_domain"/>
</dbReference>
<dbReference type="Pfam" id="PF07647">
    <property type="entry name" value="SAM_2"/>
    <property type="match status" value="1"/>
</dbReference>
<dbReference type="AlphaFoldDB" id="A0A672MS97"/>
<gene>
    <name evidence="7" type="primary">samsn1a</name>
</gene>
<evidence type="ECO:0000256" key="2">
    <source>
        <dbReference type="ARBA" id="ARBA00022553"/>
    </source>
</evidence>
<dbReference type="InParanoid" id="A0A672MS97"/>
<accession>A0A672MS97</accession>
<feature type="compositionally biased region" description="Low complexity" evidence="4">
    <location>
        <begin position="337"/>
        <end position="360"/>
    </location>
</feature>
<evidence type="ECO:0000259" key="5">
    <source>
        <dbReference type="PROSITE" id="PS50002"/>
    </source>
</evidence>
<evidence type="ECO:0000256" key="3">
    <source>
        <dbReference type="PROSITE-ProRule" id="PRU00192"/>
    </source>
</evidence>
<dbReference type="InterPro" id="IPR051725">
    <property type="entry name" value="SAM-SH3_domain_protein"/>
</dbReference>
<protein>
    <submittedName>
        <fullName evidence="7">SAM and SH3 domain-containing protein 3-like</fullName>
    </submittedName>
</protein>
<feature type="domain" description="SAM" evidence="6">
    <location>
        <begin position="458"/>
        <end position="522"/>
    </location>
</feature>
<dbReference type="InterPro" id="IPR013761">
    <property type="entry name" value="SAM/pointed_sf"/>
</dbReference>
<organism evidence="7 8">
    <name type="scientific">Sinocyclocheilus grahami</name>
    <name type="common">Dianchi golden-line fish</name>
    <name type="synonym">Barbus grahami</name>
    <dbReference type="NCBI Taxonomy" id="75366"/>
    <lineage>
        <taxon>Eukaryota</taxon>
        <taxon>Metazoa</taxon>
        <taxon>Chordata</taxon>
        <taxon>Craniata</taxon>
        <taxon>Vertebrata</taxon>
        <taxon>Euteleostomi</taxon>
        <taxon>Actinopterygii</taxon>
        <taxon>Neopterygii</taxon>
        <taxon>Teleostei</taxon>
        <taxon>Ostariophysi</taxon>
        <taxon>Cypriniformes</taxon>
        <taxon>Cyprinidae</taxon>
        <taxon>Cyprininae</taxon>
        <taxon>Sinocyclocheilus</taxon>
    </lineage>
</organism>
<dbReference type="InterPro" id="IPR036028">
    <property type="entry name" value="SH3-like_dom_sf"/>
</dbReference>
<evidence type="ECO:0000256" key="4">
    <source>
        <dbReference type="SAM" id="MobiDB-lite"/>
    </source>
</evidence>
<dbReference type="SUPFAM" id="SSF50044">
    <property type="entry name" value="SH3-domain"/>
    <property type="match status" value="1"/>
</dbReference>
<dbReference type="SMART" id="SM00326">
    <property type="entry name" value="SH3"/>
    <property type="match status" value="1"/>
</dbReference>
<evidence type="ECO:0000259" key="6">
    <source>
        <dbReference type="PROSITE" id="PS50105"/>
    </source>
</evidence>
<feature type="region of interest" description="Disordered" evidence="4">
    <location>
        <begin position="306"/>
        <end position="368"/>
    </location>
</feature>
<evidence type="ECO:0000313" key="8">
    <source>
        <dbReference type="Proteomes" id="UP000472262"/>
    </source>
</evidence>
<feature type="compositionally biased region" description="Acidic residues" evidence="4">
    <location>
        <begin position="314"/>
        <end position="323"/>
    </location>
</feature>
<dbReference type="Gene3D" id="1.10.150.50">
    <property type="entry name" value="Transcription Factor, Ets-1"/>
    <property type="match status" value="1"/>
</dbReference>
<dbReference type="Pfam" id="PF12485">
    <property type="entry name" value="SPIDER"/>
    <property type="match status" value="1"/>
</dbReference>
<dbReference type="SUPFAM" id="SSF47769">
    <property type="entry name" value="SAM/Pointed domain"/>
    <property type="match status" value="1"/>
</dbReference>
<dbReference type="PROSITE" id="PS50002">
    <property type="entry name" value="SH3"/>
    <property type="match status" value="1"/>
</dbReference>
<dbReference type="Ensembl" id="ENSSGRT00000043720.1">
    <property type="protein sequence ID" value="ENSSGRP00000040780.1"/>
    <property type="gene ID" value="ENSSGRG00000022222.1"/>
</dbReference>
<reference evidence="7" key="1">
    <citation type="submission" date="2025-08" db="UniProtKB">
        <authorList>
            <consortium name="Ensembl"/>
        </authorList>
    </citation>
    <scope>IDENTIFICATION</scope>
</reference>
<dbReference type="PANTHER" id="PTHR12301:SF4">
    <property type="entry name" value="SAM DOMAIN-CONTAINING PROTEIN SAMSN-1"/>
    <property type="match status" value="1"/>
</dbReference>